<name>A0ABN6M9R4_9BACT</name>
<dbReference type="RefSeq" id="WP_284152044.1">
    <property type="nucleotide sequence ID" value="NZ_AP025516.1"/>
</dbReference>
<evidence type="ECO:0000313" key="4">
    <source>
        <dbReference type="Proteomes" id="UP000830055"/>
    </source>
</evidence>
<keyword evidence="2" id="KW-1133">Transmembrane helix</keyword>
<proteinExistence type="predicted"/>
<dbReference type="EMBL" id="AP025516">
    <property type="protein sequence ID" value="BDD88710.1"/>
    <property type="molecule type" value="Genomic_DNA"/>
</dbReference>
<feature type="transmembrane region" description="Helical" evidence="2">
    <location>
        <begin position="23"/>
        <end position="41"/>
    </location>
</feature>
<evidence type="ECO:0000256" key="2">
    <source>
        <dbReference type="SAM" id="Phobius"/>
    </source>
</evidence>
<keyword evidence="1" id="KW-0175">Coiled coil</keyword>
<gene>
    <name evidence="3" type="ORF">DPPLL_30750</name>
</gene>
<feature type="coiled-coil region" evidence="1">
    <location>
        <begin position="506"/>
        <end position="535"/>
    </location>
</feature>
<keyword evidence="2" id="KW-0472">Membrane</keyword>
<dbReference type="NCBIfam" id="TIGR01539">
    <property type="entry name" value="portal_lambda"/>
    <property type="match status" value="1"/>
</dbReference>
<evidence type="ECO:0000313" key="3">
    <source>
        <dbReference type="EMBL" id="BDD88710.1"/>
    </source>
</evidence>
<keyword evidence="2" id="KW-0812">Transmembrane</keyword>
<sequence>MGAAVRRADEAGRAGLRTRVYDAWTGLVGGLLGLVSPLAAGRYRVGREMLRGYVSGSATGADQQFRPRLRSADADVKAGARLTMARCRDQYQNNSLIAGGVERMCTNVVRKGIYPQFLFRTREHKLDRAVNAAWETMFRRWALYCDITGHDSYGSLQFLGLRHMWFDGEYLVHRVWDDSLPGVVPLRLELIECQQLDRLVDGELSNGNVARRGVEYDKGTGRPVFYHVLDNHPGDYLARGRRASARRIPAADIIHVWDREMISQYSGIAWLHAVVMEGYRMDEFRHITQDTARAQAIFAYFLKSQFPNFTLGPGIPAGGQATPYTPAATGGAADAKLELNAPMVQRLPSGTEVQAISPSHPGDTYEPFVKDSQRWQSAGLGMSFEAFANNYTDASYASARSGALEERLSYQGQQQFLEEKMNRRVVGWFIEAAWLAGMAPAPMPGYAEDPLFWHEQACGQMPGWTWVDPNNDATAAEKRINLVIDTRTDQAAERGQVFDDIVERQMDEEEKLIKLAELRARRKRLEEGHADTAIES</sequence>
<accession>A0ABN6M9R4</accession>
<evidence type="ECO:0000256" key="1">
    <source>
        <dbReference type="SAM" id="Coils"/>
    </source>
</evidence>
<organism evidence="3 4">
    <name type="scientific">Desulfofustis limnaeus</name>
    <dbReference type="NCBI Taxonomy" id="2740163"/>
    <lineage>
        <taxon>Bacteria</taxon>
        <taxon>Pseudomonadati</taxon>
        <taxon>Thermodesulfobacteriota</taxon>
        <taxon>Desulfobulbia</taxon>
        <taxon>Desulfobulbales</taxon>
        <taxon>Desulfocapsaceae</taxon>
        <taxon>Desulfofustis</taxon>
    </lineage>
</organism>
<protein>
    <submittedName>
        <fullName evidence="3">Phage portal protein</fullName>
    </submittedName>
</protein>
<dbReference type="Proteomes" id="UP000830055">
    <property type="component" value="Chromosome"/>
</dbReference>
<dbReference type="Pfam" id="PF05136">
    <property type="entry name" value="Phage_portal_2"/>
    <property type="match status" value="1"/>
</dbReference>
<reference evidence="3 4" key="1">
    <citation type="submission" date="2022-01" db="EMBL/GenBank/DDBJ databases">
        <title>Desulfofustis limnae sp. nov., a novel mesophilic sulfate-reducing bacterium isolated from marsh soil.</title>
        <authorList>
            <person name="Watanabe M."/>
            <person name="Takahashi A."/>
            <person name="Kojima H."/>
            <person name="Fukui M."/>
        </authorList>
    </citation>
    <scope>NUCLEOTIDE SEQUENCE [LARGE SCALE GENOMIC DNA]</scope>
    <source>
        <strain evidence="3 4">PPLL</strain>
    </source>
</reference>
<dbReference type="InterPro" id="IPR006429">
    <property type="entry name" value="Phage_lambda_portal"/>
</dbReference>
<keyword evidence="4" id="KW-1185">Reference proteome</keyword>